<dbReference type="AlphaFoldDB" id="A0A495JW60"/>
<gene>
    <name evidence="3" type="ORF">BDK92_7300</name>
</gene>
<proteinExistence type="predicted"/>
<dbReference type="Proteomes" id="UP000277671">
    <property type="component" value="Unassembled WGS sequence"/>
</dbReference>
<sequence>MPDQPTDLPPVAEHRVVAALRVLDWPDDRGEQYAEDAALMPAEAYYRLAEDAIRAADLAMSPDPDEVEPTDVGGANARARELSRGLVRVNRENVRLQAELNRVTADRDNLREQLGLDLPPEEWEAHADKLGAAYEGAAPAIGTFVGWLAYRRENERQNAKLARVSRERAVEAYRALAEGTGAVIDAAHLTRQREFSERTFGPGSRTHGVLDHIRKELREIEADPEDLGEWVDVVILALDGAWRAGHGEQAIIDAIIAKQIRNEGRTWPDWRTAEPGRAIEHDRSADPEPAHDASHQAAWAVLGADGATGSPAPADVAVRGVRVTRPTERQAGDPDRPIRLTVADVAYADLNTAEAQQIARALDGTGAL</sequence>
<dbReference type="InterPro" id="IPR007538">
    <property type="entry name" value="dATP/dGTP_dipphydrolase_MazZ"/>
</dbReference>
<dbReference type="RefSeq" id="WP_211349488.1">
    <property type="nucleotide sequence ID" value="NZ_RBKT01000001.1"/>
</dbReference>
<feature type="coiled-coil region" evidence="1">
    <location>
        <begin position="79"/>
        <end position="113"/>
    </location>
</feature>
<evidence type="ECO:0000259" key="2">
    <source>
        <dbReference type="Pfam" id="PF04447"/>
    </source>
</evidence>
<name>A0A495JW60_9ACTN</name>
<protein>
    <submittedName>
        <fullName evidence="3">Uncharacterized protein DUF550</fullName>
    </submittedName>
</protein>
<keyword evidence="4" id="KW-1185">Reference proteome</keyword>
<evidence type="ECO:0000256" key="1">
    <source>
        <dbReference type="SAM" id="Coils"/>
    </source>
</evidence>
<accession>A0A495JW60</accession>
<dbReference type="EMBL" id="RBKT01000001">
    <property type="protein sequence ID" value="RKR92818.1"/>
    <property type="molecule type" value="Genomic_DNA"/>
</dbReference>
<reference evidence="3 4" key="1">
    <citation type="submission" date="2018-10" db="EMBL/GenBank/DDBJ databases">
        <title>Sequencing the genomes of 1000 actinobacteria strains.</title>
        <authorList>
            <person name="Klenk H.-P."/>
        </authorList>
    </citation>
    <scope>NUCLEOTIDE SEQUENCE [LARGE SCALE GENOMIC DNA]</scope>
    <source>
        <strain evidence="3 4">DSM 45175</strain>
    </source>
</reference>
<comment type="caution">
    <text evidence="3">The sequence shown here is derived from an EMBL/GenBank/DDBJ whole genome shotgun (WGS) entry which is preliminary data.</text>
</comment>
<feature type="domain" description="dATP/dGTP diphosphohydrolase MazZ" evidence="2">
    <location>
        <begin position="193"/>
        <end position="282"/>
    </location>
</feature>
<evidence type="ECO:0000313" key="3">
    <source>
        <dbReference type="EMBL" id="RKR92818.1"/>
    </source>
</evidence>
<dbReference type="Pfam" id="PF04447">
    <property type="entry name" value="dATP-dGTP_PPHyd"/>
    <property type="match status" value="1"/>
</dbReference>
<keyword evidence="1" id="KW-0175">Coiled coil</keyword>
<organism evidence="3 4">
    <name type="scientific">Micromonospora pisi</name>
    <dbReference type="NCBI Taxonomy" id="589240"/>
    <lineage>
        <taxon>Bacteria</taxon>
        <taxon>Bacillati</taxon>
        <taxon>Actinomycetota</taxon>
        <taxon>Actinomycetes</taxon>
        <taxon>Micromonosporales</taxon>
        <taxon>Micromonosporaceae</taxon>
        <taxon>Micromonospora</taxon>
    </lineage>
</organism>
<evidence type="ECO:0000313" key="4">
    <source>
        <dbReference type="Proteomes" id="UP000277671"/>
    </source>
</evidence>